<feature type="signal peptide" evidence="2">
    <location>
        <begin position="1"/>
        <end position="19"/>
    </location>
</feature>
<feature type="region of interest" description="Disordered" evidence="1">
    <location>
        <begin position="234"/>
        <end position="256"/>
    </location>
</feature>
<dbReference type="PROSITE" id="PS51257">
    <property type="entry name" value="PROKAR_LIPOPROTEIN"/>
    <property type="match status" value="1"/>
</dbReference>
<dbReference type="RefSeq" id="WP_377044774.1">
    <property type="nucleotide sequence ID" value="NZ_JBHLUN010000008.1"/>
</dbReference>
<evidence type="ECO:0008006" key="5">
    <source>
        <dbReference type="Google" id="ProtNLM"/>
    </source>
</evidence>
<organism evidence="3 4">
    <name type="scientific">Roseomonas elaeocarpi</name>
    <dbReference type="NCBI Taxonomy" id="907779"/>
    <lineage>
        <taxon>Bacteria</taxon>
        <taxon>Pseudomonadati</taxon>
        <taxon>Pseudomonadota</taxon>
        <taxon>Alphaproteobacteria</taxon>
        <taxon>Acetobacterales</taxon>
        <taxon>Roseomonadaceae</taxon>
        <taxon>Roseomonas</taxon>
    </lineage>
</organism>
<dbReference type="Proteomes" id="UP001589865">
    <property type="component" value="Unassembled WGS sequence"/>
</dbReference>
<gene>
    <name evidence="3" type="ORF">ACFFGY_12225</name>
</gene>
<evidence type="ECO:0000256" key="1">
    <source>
        <dbReference type="SAM" id="MobiDB-lite"/>
    </source>
</evidence>
<evidence type="ECO:0000313" key="4">
    <source>
        <dbReference type="Proteomes" id="UP001589865"/>
    </source>
</evidence>
<comment type="caution">
    <text evidence="3">The sequence shown here is derived from an EMBL/GenBank/DDBJ whole genome shotgun (WGS) entry which is preliminary data.</text>
</comment>
<evidence type="ECO:0000313" key="3">
    <source>
        <dbReference type="EMBL" id="MFC0409021.1"/>
    </source>
</evidence>
<feature type="chain" id="PRO_5046830448" description="Lipoprotein" evidence="2">
    <location>
        <begin position="20"/>
        <end position="256"/>
    </location>
</feature>
<keyword evidence="4" id="KW-1185">Reference proteome</keyword>
<name>A0ABV6JXG3_9PROT</name>
<reference evidence="3 4" key="1">
    <citation type="submission" date="2024-09" db="EMBL/GenBank/DDBJ databases">
        <authorList>
            <person name="Sun Q."/>
            <person name="Mori K."/>
        </authorList>
    </citation>
    <scope>NUCLEOTIDE SEQUENCE [LARGE SCALE GENOMIC DNA]</scope>
    <source>
        <strain evidence="3 4">TBRC 5777</strain>
    </source>
</reference>
<dbReference type="EMBL" id="JBHLUN010000008">
    <property type="protein sequence ID" value="MFC0409021.1"/>
    <property type="molecule type" value="Genomic_DNA"/>
</dbReference>
<accession>A0ABV6JXG3</accession>
<protein>
    <recommendedName>
        <fullName evidence="5">Lipoprotein</fullName>
    </recommendedName>
</protein>
<evidence type="ECO:0000256" key="2">
    <source>
        <dbReference type="SAM" id="SignalP"/>
    </source>
</evidence>
<proteinExistence type="predicted"/>
<keyword evidence="2" id="KW-0732">Signal</keyword>
<sequence length="256" mass="25710">MKFVPLAGLAAAASLAACATPPATPAQVSAILAEAQPVSVTTGPSPRGTRSVSQGPGAFEAYAPPDGLPAVLAGLVRVRPTSAVTGGPAGGGPIGGGPAGSAATARGGQSGYYVDGGDTLAFVLLEPVVRFHRRPGAPQANARRDSYLAATRAQPGTRILSRFEAADPQQGLALACYDYLDASPEPLQIVICAAAVERRMVTLRLNVVAPPEAGRTDARNLMAGRAVRMTLALGESLRSPSGSPSGDPAVSRAAAP</sequence>